<gene>
    <name evidence="2" type="ORF">FN846DRAFT_904009</name>
</gene>
<dbReference type="OrthoDB" id="4062651at2759"/>
<protein>
    <recommendedName>
        <fullName evidence="1">Protein kinase domain-containing protein</fullName>
    </recommendedName>
</protein>
<dbReference type="EMBL" id="VXIS01000030">
    <property type="protein sequence ID" value="KAA8911930.1"/>
    <property type="molecule type" value="Genomic_DNA"/>
</dbReference>
<proteinExistence type="predicted"/>
<dbReference type="GO" id="GO:0005524">
    <property type="term" value="F:ATP binding"/>
    <property type="evidence" value="ECO:0007669"/>
    <property type="project" value="InterPro"/>
</dbReference>
<evidence type="ECO:0000313" key="2">
    <source>
        <dbReference type="EMBL" id="KAA8911930.1"/>
    </source>
</evidence>
<feature type="domain" description="Protein kinase" evidence="1">
    <location>
        <begin position="1"/>
        <end position="202"/>
    </location>
</feature>
<evidence type="ECO:0000313" key="3">
    <source>
        <dbReference type="Proteomes" id="UP000326924"/>
    </source>
</evidence>
<name>A0A5J5F6C1_9PEZI</name>
<dbReference type="Proteomes" id="UP000326924">
    <property type="component" value="Unassembled WGS sequence"/>
</dbReference>
<reference evidence="2 3" key="1">
    <citation type="submission" date="2019-09" db="EMBL/GenBank/DDBJ databases">
        <title>Draft genome of the ectomycorrhizal ascomycete Sphaerosporella brunnea.</title>
        <authorList>
            <consortium name="DOE Joint Genome Institute"/>
            <person name="Benucci G.M."/>
            <person name="Marozzi G."/>
            <person name="Antonielli L."/>
            <person name="Sanchez S."/>
            <person name="Marco P."/>
            <person name="Wang X."/>
            <person name="Falini L.B."/>
            <person name="Barry K."/>
            <person name="Haridas S."/>
            <person name="Lipzen A."/>
            <person name="Labutti K."/>
            <person name="Grigoriev I.V."/>
            <person name="Murat C."/>
            <person name="Martin F."/>
            <person name="Albertini E."/>
            <person name="Donnini D."/>
            <person name="Bonito G."/>
        </authorList>
    </citation>
    <scope>NUCLEOTIDE SEQUENCE [LARGE SCALE GENOMIC DNA]</scope>
    <source>
        <strain evidence="2 3">Sb_GMNB300</strain>
    </source>
</reference>
<evidence type="ECO:0000259" key="1">
    <source>
        <dbReference type="PROSITE" id="PS50011"/>
    </source>
</evidence>
<dbReference type="InParanoid" id="A0A5J5F6C1"/>
<dbReference type="InterPro" id="IPR011009">
    <property type="entry name" value="Kinase-like_dom_sf"/>
</dbReference>
<dbReference type="SUPFAM" id="SSF56112">
    <property type="entry name" value="Protein kinase-like (PK-like)"/>
    <property type="match status" value="1"/>
</dbReference>
<dbReference type="PROSITE" id="PS50011">
    <property type="entry name" value="PROTEIN_KINASE_DOM"/>
    <property type="match status" value="1"/>
</dbReference>
<comment type="caution">
    <text evidence="2">The sequence shown here is derived from an EMBL/GenBank/DDBJ whole genome shotgun (WGS) entry which is preliminary data.</text>
</comment>
<dbReference type="InterPro" id="IPR000719">
    <property type="entry name" value="Prot_kinase_dom"/>
</dbReference>
<accession>A0A5J5F6C1</accession>
<dbReference type="GO" id="GO:0004672">
    <property type="term" value="F:protein kinase activity"/>
    <property type="evidence" value="ECO:0007669"/>
    <property type="project" value="InterPro"/>
</dbReference>
<dbReference type="Gene3D" id="1.10.510.10">
    <property type="entry name" value="Transferase(Phosphotransferase) domain 1"/>
    <property type="match status" value="1"/>
</dbReference>
<keyword evidence="3" id="KW-1185">Reference proteome</keyword>
<sequence length="202" mass="22443">MKAEIEMLLNISGAKIPGLPQMTFYSPDYMEFGVTPCGRPVHLDHVRAIPSMAQKVLTQILDALLWLHSKEIIHREVRWDNIVLASVDDAYLIHFGLLYPRSVIGFESWNVDDPDSVATSRLRQLWSDLHGSPPWGPFVEAARKQDIDGLRNLRTLVTALRSEIHEPHSPGATAVAVDWGDVFPADDSSDDPDVDIGGLVIA</sequence>
<organism evidence="2 3">
    <name type="scientific">Sphaerosporella brunnea</name>
    <dbReference type="NCBI Taxonomy" id="1250544"/>
    <lineage>
        <taxon>Eukaryota</taxon>
        <taxon>Fungi</taxon>
        <taxon>Dikarya</taxon>
        <taxon>Ascomycota</taxon>
        <taxon>Pezizomycotina</taxon>
        <taxon>Pezizomycetes</taxon>
        <taxon>Pezizales</taxon>
        <taxon>Pyronemataceae</taxon>
        <taxon>Sphaerosporella</taxon>
    </lineage>
</organism>
<dbReference type="AlphaFoldDB" id="A0A5J5F6C1"/>